<evidence type="ECO:0000313" key="1">
    <source>
        <dbReference type="EMBL" id="KAJ7192122.1"/>
    </source>
</evidence>
<name>A0AAD6USX5_9AGAR</name>
<keyword evidence="2" id="KW-1185">Reference proteome</keyword>
<sequence length="217" mass="24503">MAQNDSHVLLVLAVVRNPRMAQKAAIISDDSFSFISKLRATRDSGAMKSRHFGLSPVSKFLGDKQGSLKGLVDLDLNGDTVWTEGRHVPAIRPFHQSGILMQETGYSLPSYAAYYAEYELAIPSRRRRRHENLMCTADGEVENFFNRASVPELRRIASELGIPTRLVELIVEGRWMLEMLRETCYTRRSALNLKPVITTYDTGVFDLYPQQPAVNVL</sequence>
<organism evidence="1 2">
    <name type="scientific">Mycena pura</name>
    <dbReference type="NCBI Taxonomy" id="153505"/>
    <lineage>
        <taxon>Eukaryota</taxon>
        <taxon>Fungi</taxon>
        <taxon>Dikarya</taxon>
        <taxon>Basidiomycota</taxon>
        <taxon>Agaricomycotina</taxon>
        <taxon>Agaricomycetes</taxon>
        <taxon>Agaricomycetidae</taxon>
        <taxon>Agaricales</taxon>
        <taxon>Marasmiineae</taxon>
        <taxon>Mycenaceae</taxon>
        <taxon>Mycena</taxon>
    </lineage>
</organism>
<accession>A0AAD6USX5</accession>
<gene>
    <name evidence="1" type="ORF">GGX14DRAFT_406671</name>
</gene>
<dbReference type="AlphaFoldDB" id="A0AAD6USX5"/>
<protein>
    <submittedName>
        <fullName evidence="1">Uncharacterized protein</fullName>
    </submittedName>
</protein>
<dbReference type="EMBL" id="JARJCW010000124">
    <property type="protein sequence ID" value="KAJ7192122.1"/>
    <property type="molecule type" value="Genomic_DNA"/>
</dbReference>
<proteinExistence type="predicted"/>
<comment type="caution">
    <text evidence="1">The sequence shown here is derived from an EMBL/GenBank/DDBJ whole genome shotgun (WGS) entry which is preliminary data.</text>
</comment>
<evidence type="ECO:0000313" key="2">
    <source>
        <dbReference type="Proteomes" id="UP001219525"/>
    </source>
</evidence>
<reference evidence="1" key="1">
    <citation type="submission" date="2023-03" db="EMBL/GenBank/DDBJ databases">
        <title>Massive genome expansion in bonnet fungi (Mycena s.s.) driven by repeated elements and novel gene families across ecological guilds.</title>
        <authorList>
            <consortium name="Lawrence Berkeley National Laboratory"/>
            <person name="Harder C.B."/>
            <person name="Miyauchi S."/>
            <person name="Viragh M."/>
            <person name="Kuo A."/>
            <person name="Thoen E."/>
            <person name="Andreopoulos B."/>
            <person name="Lu D."/>
            <person name="Skrede I."/>
            <person name="Drula E."/>
            <person name="Henrissat B."/>
            <person name="Morin E."/>
            <person name="Kohler A."/>
            <person name="Barry K."/>
            <person name="LaButti K."/>
            <person name="Morin E."/>
            <person name="Salamov A."/>
            <person name="Lipzen A."/>
            <person name="Mereny Z."/>
            <person name="Hegedus B."/>
            <person name="Baldrian P."/>
            <person name="Stursova M."/>
            <person name="Weitz H."/>
            <person name="Taylor A."/>
            <person name="Grigoriev I.V."/>
            <person name="Nagy L.G."/>
            <person name="Martin F."/>
            <person name="Kauserud H."/>
        </authorList>
    </citation>
    <scope>NUCLEOTIDE SEQUENCE</scope>
    <source>
        <strain evidence="1">9144</strain>
    </source>
</reference>
<dbReference type="Proteomes" id="UP001219525">
    <property type="component" value="Unassembled WGS sequence"/>
</dbReference>